<comment type="caution">
    <text evidence="2">The sequence shown here is derived from an EMBL/GenBank/DDBJ whole genome shotgun (WGS) entry which is preliminary data.</text>
</comment>
<evidence type="ECO:0008006" key="4">
    <source>
        <dbReference type="Google" id="ProtNLM"/>
    </source>
</evidence>
<dbReference type="RefSeq" id="WP_139938848.1">
    <property type="nucleotide sequence ID" value="NZ_JBHSYP010000003.1"/>
</dbReference>
<sequence>MRIFNSKKIGIYKRVIWTLSCCLLVSTCTSIASKDAEEESTARPKIPILGQYIQIKSYRLENELPVRINFSIKNSSMRTICLYRSLFESNHTFLYDLLVRRSAGELLPKNPIGYIDEMPPSLLALKPGEVRTGSLIVGRYSSLGYRDSLQANFRVFGQYCEHDVEYMEKPEFIIESGWFDLKDPEQ</sequence>
<keyword evidence="3" id="KW-1185">Reference proteome</keyword>
<evidence type="ECO:0000313" key="2">
    <source>
        <dbReference type="EMBL" id="TPD61472.1"/>
    </source>
</evidence>
<dbReference type="EMBL" id="VFIY01000005">
    <property type="protein sequence ID" value="TPD61472.1"/>
    <property type="molecule type" value="Genomic_DNA"/>
</dbReference>
<evidence type="ECO:0000313" key="3">
    <source>
        <dbReference type="Proteomes" id="UP000319148"/>
    </source>
</evidence>
<dbReference type="Proteomes" id="UP000319148">
    <property type="component" value="Unassembled WGS sequence"/>
</dbReference>
<reference evidence="3" key="1">
    <citation type="submission" date="2019-06" db="EMBL/GenBank/DDBJ databases">
        <title>The complete genome of Emcibacter congregatus ZYLT.</title>
        <authorList>
            <person name="Zhao Z."/>
        </authorList>
    </citation>
    <scope>NUCLEOTIDE SEQUENCE [LARGE SCALE GENOMIC DNA]</scope>
    <source>
        <strain evidence="3">MCCC 1A06723</strain>
    </source>
</reference>
<keyword evidence="1" id="KW-0732">Signal</keyword>
<organism evidence="2 3">
    <name type="scientific">Emcibacter nanhaiensis</name>
    <dbReference type="NCBI Taxonomy" id="1505037"/>
    <lineage>
        <taxon>Bacteria</taxon>
        <taxon>Pseudomonadati</taxon>
        <taxon>Pseudomonadota</taxon>
        <taxon>Alphaproteobacteria</taxon>
        <taxon>Emcibacterales</taxon>
        <taxon>Emcibacteraceae</taxon>
        <taxon>Emcibacter</taxon>
    </lineage>
</organism>
<gene>
    <name evidence="2" type="ORF">FIV46_04495</name>
</gene>
<name>A0A501PMY5_9PROT</name>
<accession>A0A501PMY5</accession>
<evidence type="ECO:0000256" key="1">
    <source>
        <dbReference type="SAM" id="SignalP"/>
    </source>
</evidence>
<protein>
    <recommendedName>
        <fullName evidence="4">Lipoprotein</fullName>
    </recommendedName>
</protein>
<feature type="signal peptide" evidence="1">
    <location>
        <begin position="1"/>
        <end position="32"/>
    </location>
</feature>
<dbReference type="AlphaFoldDB" id="A0A501PMY5"/>
<proteinExistence type="predicted"/>
<feature type="chain" id="PRO_5021231559" description="Lipoprotein" evidence="1">
    <location>
        <begin position="33"/>
        <end position="186"/>
    </location>
</feature>